<evidence type="ECO:0000313" key="2">
    <source>
        <dbReference type="Proteomes" id="UP000054270"/>
    </source>
</evidence>
<accession>A0A0D2LLS6</accession>
<proteinExistence type="predicted"/>
<sequence>MIASAAHQRPHAFVIKTPTAPRTPKVDAQLASRGPPTGMYFPLSHLPLELALEIIRLAALPSIHSRSGSPADIYAPACALALVSHSVRQVAMPHLLHTVIFSTQDALDLFVRALALQRHLAAARSRLRLDYAAHVRRIWASRCWAPLVHQPAGAYTNYGVLYPLLARARCVGLHADALHLLYDAVGGGRASTLPAWACRRAVLAGHELRWNSLVGTAPGAHFLAQLTHLALWSNGTPGRAGGRVPGWVQRVPLECMPALTHLAFNLTSLYPNKVSILVYALPAALHGSQAGGSTFRKWIESDNPLDHGSVIEHHVDPWVSKDFGWESAFAGGEDDVWHQARQ</sequence>
<dbReference type="OMA" id="ITHLCMW"/>
<name>A0A0D2LLS6_HYPSF</name>
<dbReference type="OrthoDB" id="2606310at2759"/>
<dbReference type="EMBL" id="KN817520">
    <property type="protein sequence ID" value="KJA28937.1"/>
    <property type="molecule type" value="Genomic_DNA"/>
</dbReference>
<dbReference type="STRING" id="945553.A0A0D2LLS6"/>
<gene>
    <name evidence="1" type="ORF">HYPSUDRAFT_628852</name>
</gene>
<evidence type="ECO:0000313" key="1">
    <source>
        <dbReference type="EMBL" id="KJA28937.1"/>
    </source>
</evidence>
<keyword evidence="2" id="KW-1185">Reference proteome</keyword>
<reference evidence="2" key="1">
    <citation type="submission" date="2014-04" db="EMBL/GenBank/DDBJ databases">
        <title>Evolutionary Origins and Diversification of the Mycorrhizal Mutualists.</title>
        <authorList>
            <consortium name="DOE Joint Genome Institute"/>
            <consortium name="Mycorrhizal Genomics Consortium"/>
            <person name="Kohler A."/>
            <person name="Kuo A."/>
            <person name="Nagy L.G."/>
            <person name="Floudas D."/>
            <person name="Copeland A."/>
            <person name="Barry K.W."/>
            <person name="Cichocki N."/>
            <person name="Veneault-Fourrey C."/>
            <person name="LaButti K."/>
            <person name="Lindquist E.A."/>
            <person name="Lipzen A."/>
            <person name="Lundell T."/>
            <person name="Morin E."/>
            <person name="Murat C."/>
            <person name="Riley R."/>
            <person name="Ohm R."/>
            <person name="Sun H."/>
            <person name="Tunlid A."/>
            <person name="Henrissat B."/>
            <person name="Grigoriev I.V."/>
            <person name="Hibbett D.S."/>
            <person name="Martin F."/>
        </authorList>
    </citation>
    <scope>NUCLEOTIDE SEQUENCE [LARGE SCALE GENOMIC DNA]</scope>
    <source>
        <strain evidence="2">FD-334 SS-4</strain>
    </source>
</reference>
<dbReference type="Proteomes" id="UP000054270">
    <property type="component" value="Unassembled WGS sequence"/>
</dbReference>
<protein>
    <submittedName>
        <fullName evidence="1">Uncharacterized protein</fullName>
    </submittedName>
</protein>
<organism evidence="1 2">
    <name type="scientific">Hypholoma sublateritium (strain FD-334 SS-4)</name>
    <dbReference type="NCBI Taxonomy" id="945553"/>
    <lineage>
        <taxon>Eukaryota</taxon>
        <taxon>Fungi</taxon>
        <taxon>Dikarya</taxon>
        <taxon>Basidiomycota</taxon>
        <taxon>Agaricomycotina</taxon>
        <taxon>Agaricomycetes</taxon>
        <taxon>Agaricomycetidae</taxon>
        <taxon>Agaricales</taxon>
        <taxon>Agaricineae</taxon>
        <taxon>Strophariaceae</taxon>
        <taxon>Hypholoma</taxon>
    </lineage>
</organism>
<dbReference type="AlphaFoldDB" id="A0A0D2LLS6"/>